<dbReference type="EMBL" id="CDOG01000011">
    <property type="protein sequence ID" value="CEN36556.1"/>
    <property type="molecule type" value="Genomic_DNA"/>
</dbReference>
<evidence type="ECO:0000259" key="15">
    <source>
        <dbReference type="PROSITE" id="PS50052"/>
    </source>
</evidence>
<keyword evidence="14" id="KW-0175">Coiled coil</keyword>
<dbReference type="Gene3D" id="3.40.50.300">
    <property type="entry name" value="P-loop containing nucleotide triphosphate hydrolases"/>
    <property type="match status" value="1"/>
</dbReference>
<feature type="domain" description="Guanylate kinase-like" evidence="15">
    <location>
        <begin position="2"/>
        <end position="183"/>
    </location>
</feature>
<dbReference type="InterPro" id="IPR008144">
    <property type="entry name" value="Guanylate_kin-like_dom"/>
</dbReference>
<keyword evidence="7 13" id="KW-0808">Transferase</keyword>
<dbReference type="OrthoDB" id="9808150at2"/>
<sequence>MNKLIIFSAPSGSGKSTIVQHLLSLEKLNLAFSISATSRAPRGKEQHGKEYYFLSIDEFKERIALGDFLEWEEVYEGNFYGTLKTEVERLWSLGKAVVFDIDVVGGLRIKEQFPDQSLAIFVKPPSIEELEKRLRNRQTESEEKIKMRLDKASQELAQAEKFDVIIENDDLQKALQEAENVVSKFLKST</sequence>
<evidence type="ECO:0000256" key="14">
    <source>
        <dbReference type="SAM" id="Coils"/>
    </source>
</evidence>
<dbReference type="NCBIfam" id="TIGR03263">
    <property type="entry name" value="guanyl_kin"/>
    <property type="match status" value="1"/>
</dbReference>
<feature type="coiled-coil region" evidence="14">
    <location>
        <begin position="127"/>
        <end position="188"/>
    </location>
</feature>
<reference evidence="16 17" key="1">
    <citation type="submission" date="2015-01" db="EMBL/GenBank/DDBJ databases">
        <authorList>
            <person name="MANFREDI Pablo"/>
        </authorList>
    </citation>
    <scope>NUCLEOTIDE SEQUENCE [LARGE SCALE GENOMIC DNA]</scope>
    <source>
        <strain evidence="16 17">Ccy74</strain>
    </source>
</reference>
<comment type="function">
    <text evidence="1 13">Essential for recycling GMP and indirectly, cGMP.</text>
</comment>
<evidence type="ECO:0000256" key="8">
    <source>
        <dbReference type="ARBA" id="ARBA00022741"/>
    </source>
</evidence>
<dbReference type="Pfam" id="PF00625">
    <property type="entry name" value="Guanylate_kin"/>
    <property type="match status" value="1"/>
</dbReference>
<dbReference type="AlphaFoldDB" id="A0A0B7H8S1"/>
<feature type="binding site" evidence="13">
    <location>
        <begin position="9"/>
        <end position="16"/>
    </location>
    <ligand>
        <name>ATP</name>
        <dbReference type="ChEBI" id="CHEBI:30616"/>
    </ligand>
</feature>
<evidence type="ECO:0000256" key="5">
    <source>
        <dbReference type="ARBA" id="ARBA00016296"/>
    </source>
</evidence>
<evidence type="ECO:0000313" key="17">
    <source>
        <dbReference type="Proteomes" id="UP000038083"/>
    </source>
</evidence>
<evidence type="ECO:0000256" key="4">
    <source>
        <dbReference type="ARBA" id="ARBA00012961"/>
    </source>
</evidence>
<organism evidence="16 17">
    <name type="scientific">Capnocytophaga cynodegmi</name>
    <dbReference type="NCBI Taxonomy" id="28189"/>
    <lineage>
        <taxon>Bacteria</taxon>
        <taxon>Pseudomonadati</taxon>
        <taxon>Bacteroidota</taxon>
        <taxon>Flavobacteriia</taxon>
        <taxon>Flavobacteriales</taxon>
        <taxon>Flavobacteriaceae</taxon>
        <taxon>Capnocytophaga</taxon>
    </lineage>
</organism>
<dbReference type="PROSITE" id="PS50052">
    <property type="entry name" value="GUANYLATE_KINASE_2"/>
    <property type="match status" value="1"/>
</dbReference>
<dbReference type="Proteomes" id="UP000038083">
    <property type="component" value="Unassembled WGS sequence"/>
</dbReference>
<accession>A0A0B7H8S1</accession>
<dbReference type="PANTHER" id="PTHR23117">
    <property type="entry name" value="GUANYLATE KINASE-RELATED"/>
    <property type="match status" value="1"/>
</dbReference>
<comment type="subcellular location">
    <subcellularLocation>
        <location evidence="2 13">Cytoplasm</location>
    </subcellularLocation>
</comment>
<keyword evidence="9 13" id="KW-0418">Kinase</keyword>
<evidence type="ECO:0000256" key="2">
    <source>
        <dbReference type="ARBA" id="ARBA00004496"/>
    </source>
</evidence>
<evidence type="ECO:0000256" key="6">
    <source>
        <dbReference type="ARBA" id="ARBA00022490"/>
    </source>
</evidence>
<evidence type="ECO:0000256" key="1">
    <source>
        <dbReference type="ARBA" id="ARBA00003531"/>
    </source>
</evidence>
<proteinExistence type="inferred from homology"/>
<keyword evidence="6 13" id="KW-0963">Cytoplasm</keyword>
<dbReference type="InterPro" id="IPR020590">
    <property type="entry name" value="Guanylate_kinase_CS"/>
</dbReference>
<dbReference type="HAMAP" id="MF_00328">
    <property type="entry name" value="Guanylate_kinase"/>
    <property type="match status" value="1"/>
</dbReference>
<dbReference type="Gene3D" id="3.30.63.10">
    <property type="entry name" value="Guanylate Kinase phosphate binding domain"/>
    <property type="match status" value="1"/>
</dbReference>
<comment type="catalytic activity">
    <reaction evidence="12 13">
        <text>GMP + ATP = GDP + ADP</text>
        <dbReference type="Rhea" id="RHEA:20780"/>
        <dbReference type="ChEBI" id="CHEBI:30616"/>
        <dbReference type="ChEBI" id="CHEBI:58115"/>
        <dbReference type="ChEBI" id="CHEBI:58189"/>
        <dbReference type="ChEBI" id="CHEBI:456216"/>
        <dbReference type="EC" id="2.7.4.8"/>
    </reaction>
</comment>
<dbReference type="FunFam" id="3.30.63.10:FF:000005">
    <property type="entry name" value="Guanylate kinase"/>
    <property type="match status" value="1"/>
</dbReference>
<dbReference type="InterPro" id="IPR027417">
    <property type="entry name" value="P-loop_NTPase"/>
</dbReference>
<dbReference type="SMART" id="SM00072">
    <property type="entry name" value="GuKc"/>
    <property type="match status" value="1"/>
</dbReference>
<dbReference type="InterPro" id="IPR017665">
    <property type="entry name" value="Guanylate_kinase"/>
</dbReference>
<dbReference type="GO" id="GO:0005524">
    <property type="term" value="F:ATP binding"/>
    <property type="evidence" value="ECO:0007669"/>
    <property type="project" value="UniProtKB-UniRule"/>
</dbReference>
<name>A0A0B7H8S1_9FLAO</name>
<evidence type="ECO:0000256" key="11">
    <source>
        <dbReference type="ARBA" id="ARBA00030128"/>
    </source>
</evidence>
<evidence type="ECO:0000256" key="12">
    <source>
        <dbReference type="ARBA" id="ARBA00048594"/>
    </source>
</evidence>
<dbReference type="SUPFAM" id="SSF52540">
    <property type="entry name" value="P-loop containing nucleoside triphosphate hydrolases"/>
    <property type="match status" value="1"/>
</dbReference>
<dbReference type="CDD" id="cd00071">
    <property type="entry name" value="GMPK"/>
    <property type="match status" value="1"/>
</dbReference>
<gene>
    <name evidence="13 16" type="primary">gmk</name>
    <name evidence="16" type="ORF">CCYN74_190043</name>
</gene>
<dbReference type="GO" id="GO:0005829">
    <property type="term" value="C:cytosol"/>
    <property type="evidence" value="ECO:0007669"/>
    <property type="project" value="TreeGrafter"/>
</dbReference>
<dbReference type="PANTHER" id="PTHR23117:SF13">
    <property type="entry name" value="GUANYLATE KINASE"/>
    <property type="match status" value="1"/>
</dbReference>
<keyword evidence="8 13" id="KW-0547">Nucleotide-binding</keyword>
<dbReference type="GO" id="GO:0004385">
    <property type="term" value="F:GMP kinase activity"/>
    <property type="evidence" value="ECO:0007669"/>
    <property type="project" value="UniProtKB-UniRule"/>
</dbReference>
<evidence type="ECO:0000256" key="3">
    <source>
        <dbReference type="ARBA" id="ARBA00005790"/>
    </source>
</evidence>
<keyword evidence="10 13" id="KW-0067">ATP-binding</keyword>
<comment type="similarity">
    <text evidence="3 13">Belongs to the guanylate kinase family.</text>
</comment>
<dbReference type="EC" id="2.7.4.8" evidence="4 13"/>
<dbReference type="RefSeq" id="WP_018278519.1">
    <property type="nucleotide sequence ID" value="NZ_CDOF01000013.1"/>
</dbReference>
<evidence type="ECO:0000256" key="9">
    <source>
        <dbReference type="ARBA" id="ARBA00022777"/>
    </source>
</evidence>
<evidence type="ECO:0000313" key="16">
    <source>
        <dbReference type="EMBL" id="CEN36556.1"/>
    </source>
</evidence>
<evidence type="ECO:0000256" key="10">
    <source>
        <dbReference type="ARBA" id="ARBA00022840"/>
    </source>
</evidence>
<evidence type="ECO:0000256" key="7">
    <source>
        <dbReference type="ARBA" id="ARBA00022679"/>
    </source>
</evidence>
<protein>
    <recommendedName>
        <fullName evidence="5 13">Guanylate kinase</fullName>
        <ecNumber evidence="4 13">2.7.4.8</ecNumber>
    </recommendedName>
    <alternativeName>
        <fullName evidence="11 13">GMP kinase</fullName>
    </alternativeName>
</protein>
<dbReference type="InterPro" id="IPR008145">
    <property type="entry name" value="GK/Ca_channel_bsu"/>
</dbReference>
<dbReference type="PROSITE" id="PS00856">
    <property type="entry name" value="GUANYLATE_KINASE_1"/>
    <property type="match status" value="1"/>
</dbReference>
<evidence type="ECO:0000256" key="13">
    <source>
        <dbReference type="HAMAP-Rule" id="MF_00328"/>
    </source>
</evidence>